<sequence>MVSFLGWFSRKKSEDYGQVLESLKLDIQKRQTRLSEIRLRERRSTLLFSVYALAFWAIWSGLWYAKLLPNLSGHDRRSKFEKAVKSIPVFVGPIVILFIRRIVQIWYTRIGDAEEKALTALRKKQRDKVEEFKSKTNYYSTRNLIERYDEGTANSVSDSPPRIRVPQSPPGIPATPQRGPQPPLQTPAPAPISPPGQQRLSPSPQRPLPPPRKQWYDKLADAILGDDEGPSGGASSRYALICQKCFVHNGLVKESMWQDAQYVCPKCGYFNPSARSVREGRTRSKSADARGSLLAPSPVQSKQSHALAPPVGLPVGAQGPATDMDSPPIARRRTRREDAEDEDSSVMDVDS</sequence>
<comment type="domain">
    <text evidence="1">The C4-type zinc finger motif is necessary both for its ER three-way tubular junction localization and formation.</text>
</comment>
<dbReference type="InterPro" id="IPR019273">
    <property type="entry name" value="Lunapark_Znf"/>
</dbReference>
<keyword evidence="1" id="KW-1133">Transmembrane helix</keyword>
<dbReference type="Proteomes" id="UP000006352">
    <property type="component" value="Unassembled WGS sequence"/>
</dbReference>
<dbReference type="AlphaFoldDB" id="J4IA23"/>
<proteinExistence type="inferred from homology"/>
<evidence type="ECO:0000313" key="4">
    <source>
        <dbReference type="EMBL" id="CCM02161.1"/>
    </source>
</evidence>
<dbReference type="GO" id="GO:0008270">
    <property type="term" value="F:zinc ion binding"/>
    <property type="evidence" value="ECO:0007669"/>
    <property type="project" value="UniProtKB-KW"/>
</dbReference>
<keyword evidence="1" id="KW-0863">Zinc-finger</keyword>
<name>J4IA23_9APHY</name>
<keyword evidence="1" id="KW-0472">Membrane</keyword>
<keyword evidence="5" id="KW-1185">Reference proteome</keyword>
<dbReference type="GeneID" id="24097072"/>
<dbReference type="GO" id="GO:0098826">
    <property type="term" value="C:endoplasmic reticulum tubular network membrane"/>
    <property type="evidence" value="ECO:0007669"/>
    <property type="project" value="UniProtKB-UniRule"/>
</dbReference>
<dbReference type="RefSeq" id="XP_012181444.1">
    <property type="nucleotide sequence ID" value="XM_012326054.1"/>
</dbReference>
<keyword evidence="1" id="KW-0812">Transmembrane</keyword>
<dbReference type="GO" id="GO:1903373">
    <property type="term" value="P:positive regulation of endoplasmic reticulum tubular network organization"/>
    <property type="evidence" value="ECO:0007669"/>
    <property type="project" value="UniProtKB-UniRule"/>
</dbReference>
<dbReference type="OrthoDB" id="1725934at2759"/>
<dbReference type="EMBL" id="HE797066">
    <property type="protein sequence ID" value="CCM02161.1"/>
    <property type="molecule type" value="Genomic_DNA"/>
</dbReference>
<evidence type="ECO:0000256" key="2">
    <source>
        <dbReference type="SAM" id="MobiDB-lite"/>
    </source>
</evidence>
<keyword evidence="1" id="KW-0479">Metal-binding</keyword>
<comment type="function">
    <text evidence="1">Plays a role in determining ER morphology.</text>
</comment>
<comment type="caution">
    <text evidence="1">Lacks conserved residue(s) required for the propagation of feature annotation.</text>
</comment>
<dbReference type="InterPro" id="IPR040115">
    <property type="entry name" value="Lnp"/>
</dbReference>
<feature type="domain" description="Lunapark zinc ribbon" evidence="3">
    <location>
        <begin position="215"/>
        <end position="271"/>
    </location>
</feature>
<accession>J4IA23</accession>
<comment type="similarity">
    <text evidence="1">Belongs to the lunapark family.</text>
</comment>
<feature type="transmembrane region" description="Helical" evidence="1">
    <location>
        <begin position="46"/>
        <end position="65"/>
    </location>
</feature>
<keyword evidence="1" id="KW-0862">Zinc</keyword>
<feature type="compositionally biased region" description="Pro residues" evidence="2">
    <location>
        <begin position="167"/>
        <end position="194"/>
    </location>
</feature>
<dbReference type="GO" id="GO:0071788">
    <property type="term" value="P:endoplasmic reticulum tubular network maintenance"/>
    <property type="evidence" value="ECO:0007669"/>
    <property type="project" value="UniProtKB-UniRule"/>
</dbReference>
<feature type="region of interest" description="Disordered" evidence="2">
    <location>
        <begin position="149"/>
        <end position="213"/>
    </location>
</feature>
<organism evidence="4 5">
    <name type="scientific">Fibroporia radiculosa</name>
    <dbReference type="NCBI Taxonomy" id="599839"/>
    <lineage>
        <taxon>Eukaryota</taxon>
        <taxon>Fungi</taxon>
        <taxon>Dikarya</taxon>
        <taxon>Basidiomycota</taxon>
        <taxon>Agaricomycotina</taxon>
        <taxon>Agaricomycetes</taxon>
        <taxon>Polyporales</taxon>
        <taxon>Fibroporiaceae</taxon>
        <taxon>Fibroporia</taxon>
    </lineage>
</organism>
<keyword evidence="1" id="KW-0256">Endoplasmic reticulum</keyword>
<dbReference type="HOGENOM" id="CLU_043850_1_0_1"/>
<dbReference type="PANTHER" id="PTHR22166">
    <property type="entry name" value="ENDOPLASMIC RETICULUM JUNCTION FORMATION PROTEIN LUNAPARK"/>
    <property type="match status" value="1"/>
</dbReference>
<evidence type="ECO:0000256" key="1">
    <source>
        <dbReference type="RuleBase" id="RU367073"/>
    </source>
</evidence>
<dbReference type="InParanoid" id="J4IA23"/>
<feature type="compositionally biased region" description="Basic and acidic residues" evidence="2">
    <location>
        <begin position="276"/>
        <end position="288"/>
    </location>
</feature>
<feature type="compositionally biased region" description="Acidic residues" evidence="2">
    <location>
        <begin position="339"/>
        <end position="351"/>
    </location>
</feature>
<reference evidence="4 5" key="1">
    <citation type="journal article" date="2012" name="Appl. Environ. Microbiol.">
        <title>Short-read sequencing for genomic analysis of the brown rot fungus Fibroporia radiculosa.</title>
        <authorList>
            <person name="Tang J.D."/>
            <person name="Perkins A.D."/>
            <person name="Sonstegard T.S."/>
            <person name="Schroeder S.G."/>
            <person name="Burgess S.C."/>
            <person name="Diehl S.V."/>
        </authorList>
    </citation>
    <scope>NUCLEOTIDE SEQUENCE [LARGE SCALE GENOMIC DNA]</scope>
    <source>
        <strain evidence="4 5">TFFH 294</strain>
    </source>
</reference>
<gene>
    <name evidence="4" type="ORF">FIBRA_04239</name>
</gene>
<dbReference type="STRING" id="599839.J4IA23"/>
<dbReference type="FunCoup" id="J4IA23">
    <property type="interactions" value="58"/>
</dbReference>
<dbReference type="PANTHER" id="PTHR22166:SF12">
    <property type="entry name" value="ENDOPLASMIC RETICULUM JUNCTION FORMATION PROTEIN LUNAPARK"/>
    <property type="match status" value="1"/>
</dbReference>
<evidence type="ECO:0000313" key="5">
    <source>
        <dbReference type="Proteomes" id="UP000006352"/>
    </source>
</evidence>
<evidence type="ECO:0000259" key="3">
    <source>
        <dbReference type="Pfam" id="PF10058"/>
    </source>
</evidence>
<dbReference type="Pfam" id="PF10058">
    <property type="entry name" value="Zn_ribbon_10"/>
    <property type="match status" value="1"/>
</dbReference>
<feature type="region of interest" description="Disordered" evidence="2">
    <location>
        <begin position="274"/>
        <end position="351"/>
    </location>
</feature>
<comment type="subcellular location">
    <subcellularLocation>
        <location evidence="1">Endoplasmic reticulum membrane</location>
        <topology evidence="1">Multi-pass membrane protein</topology>
    </subcellularLocation>
</comment>
<protein>
    <recommendedName>
        <fullName evidence="1">Endoplasmic reticulum junction formation protein lunapark</fullName>
    </recommendedName>
</protein>